<keyword evidence="1" id="KW-0600">Photoreceptor protein</keyword>
<feature type="transmembrane region" description="Helical" evidence="4">
    <location>
        <begin position="210"/>
        <end position="234"/>
    </location>
</feature>
<dbReference type="Pfam" id="PF13426">
    <property type="entry name" value="PAS_9"/>
    <property type="match status" value="1"/>
</dbReference>
<feature type="transmembrane region" description="Helical" evidence="4">
    <location>
        <begin position="338"/>
        <end position="356"/>
    </location>
</feature>
<dbReference type="InterPro" id="IPR000014">
    <property type="entry name" value="PAS"/>
</dbReference>
<dbReference type="PANTHER" id="PTHR31600">
    <property type="entry name" value="TINY MACROCYSTS PROTEIN B-RELATED"/>
    <property type="match status" value="1"/>
</dbReference>
<feature type="compositionally biased region" description="Low complexity" evidence="3">
    <location>
        <begin position="2640"/>
        <end position="2653"/>
    </location>
</feature>
<dbReference type="InterPro" id="IPR057352">
    <property type="entry name" value="TPR_TmcB/C"/>
</dbReference>
<evidence type="ECO:0000313" key="6">
    <source>
        <dbReference type="EMBL" id="KAG2492488.1"/>
    </source>
</evidence>
<feature type="transmembrane region" description="Helical" evidence="4">
    <location>
        <begin position="124"/>
        <end position="144"/>
    </location>
</feature>
<feature type="compositionally biased region" description="Basic residues" evidence="3">
    <location>
        <begin position="2232"/>
        <end position="2243"/>
    </location>
</feature>
<dbReference type="GO" id="GO:0009881">
    <property type="term" value="F:photoreceptor activity"/>
    <property type="evidence" value="ECO:0007669"/>
    <property type="project" value="UniProtKB-KW"/>
</dbReference>
<feature type="region of interest" description="Disordered" evidence="3">
    <location>
        <begin position="1497"/>
        <end position="1598"/>
    </location>
</feature>
<feature type="compositionally biased region" description="Low complexity" evidence="3">
    <location>
        <begin position="1508"/>
        <end position="1517"/>
    </location>
</feature>
<feature type="compositionally biased region" description="Low complexity" evidence="3">
    <location>
        <begin position="2265"/>
        <end position="2279"/>
    </location>
</feature>
<dbReference type="EMBL" id="JAEHOE010000044">
    <property type="protein sequence ID" value="KAG2492488.1"/>
    <property type="molecule type" value="Genomic_DNA"/>
</dbReference>
<feature type="transmembrane region" description="Helical" evidence="4">
    <location>
        <begin position="2109"/>
        <end position="2131"/>
    </location>
</feature>
<keyword evidence="1" id="KW-0675">Receptor</keyword>
<feature type="transmembrane region" description="Helical" evidence="4">
    <location>
        <begin position="308"/>
        <end position="332"/>
    </location>
</feature>
<evidence type="ECO:0000256" key="3">
    <source>
        <dbReference type="SAM" id="MobiDB-lite"/>
    </source>
</evidence>
<feature type="transmembrane region" description="Helical" evidence="4">
    <location>
        <begin position="279"/>
        <end position="296"/>
    </location>
</feature>
<keyword evidence="4" id="KW-1133">Transmembrane helix</keyword>
<feature type="transmembrane region" description="Helical" evidence="4">
    <location>
        <begin position="2340"/>
        <end position="2365"/>
    </location>
</feature>
<dbReference type="NCBIfam" id="TIGR00229">
    <property type="entry name" value="sensory_box"/>
    <property type="match status" value="1"/>
</dbReference>
<feature type="region of interest" description="Disordered" evidence="3">
    <location>
        <begin position="1611"/>
        <end position="1748"/>
    </location>
</feature>
<evidence type="ECO:0000256" key="2">
    <source>
        <dbReference type="ARBA" id="ARBA00022606"/>
    </source>
</evidence>
<sequence>MPGAPSVASSASGMSGAPELPKIRDDKSKDGKDGEDGGEIVQRTGLEGAVFGVLFTLSQEKNTQHIFYHWIIIKILLDAWQLFVQILTPEYGWDINPQGTWWRCLSVLSFGWLGDIGYGLYVGLLYAVAALLALNIALCVWVAVSFKQQKFDYVWPIKMVRGFSYVFIQVFDVTSLNFLQLGISCNYTGDAGPRLHMAIFPSYSCSAMPQLAQCIVSGILLGVFVLVAMLVNLSEVEVNPASRSPQALGHSGAEVWSFFIKFLMTLVSTFLGWPKVAAGAYLALTLWLAWCYLRWVPHLVGWVNDLKGGVAVAMVFVAGLQVAVVFCAPSLGHTLTNVLAVGLGPAFAAGVLATYLRRRLFTWAVLRAFRTTDTEKIKPQDVYGFLDPRDVEVAARCARVWADRYTLDKAAVGRAQDIIKAGLARFPQSAFAGLVHADFLLDVLGFSQTGGKQLEAARKLDPSLLCRFMLFVRRQQATQKAASSTVGKGGSMDLLGYVEYQRKQRMVLRHHKEALQAMASFWRILGYSSNVSFRSLSKSLEEIDTSVKQAEAAYRAVLETYGNSPRLVRLYARFLATIKQDPWGAAEYSALADRIETNKDSDGDGPALPDGTPIGRIDEVVNKKLMAMFGYRKGELDGKNVTLLMPPHDAKRHPGLLRRYIDSGTEAAPTFRQPVLGIHRERVAFPVQLAISRASGMGEDSVFIGLLEPTPTERGVGRLWATADGVVVCCDAGFVTCFGLYPSDVIGTQLHALLKPSAGEAGAVEADGWAASRALSDSQKLVQRLVEKAQAVSADGSATPSTTGSRCFVRHKYDAAREVTMSVGIDKSRSIFEFRMQLLSDEPQLLMVVEKRGAIRHMSGDLSKLLGVASSDIRADDQVMLELNSDSAQRSLDDFLPAPWKHLHAKILAGVPKGSAPQALLSGIWGCRPDDATPGGAGGGLAALGPLAGGAGTAGSAPVPGSAPLRPTMRLVGQGGQPVYVRVAVNTREEGGDSVYVVRMARSSLETAVAERCIRVRLSESGTVQEGPEEEGGKEGMLKLEGSRPTTASAEAAANAAADKAAAVDSLGAQLESLFGFTSKELVGCRLWDFVTLQANPEADLGPLDGAEQGGRASATGPRPRLVPPPAAAALGAAALRSPAGLDGPGATSTKRTASHAQILTSGGGDLLDEAASAVFGVGGADLDEDALPLQAQAGPAGAVPLPAMPEAQGHATLTLGPGPVAEGLEAEASARPPSGGLPGGAFNMRTFDAMVTYALQNPGMSWRVTVVPPTAASEAAAMGNERRAAAHIASLTRSAVLRLDVVVPRGRARPPGMTPGSLLIHAELWAAQGLTGVVELDARGRITSLAEEQVRPAGLLFGVPSPRLLGVDLAALLRLPPGASLPSLHAEGAKKSALKAAAAGAAKEADTVKVGPVHLLPGLHRDGRQLPLTLQLVGKPAPGSPLTAILRLAPVEGIDAAAVAAALAASRQAAANDDSPMPAFASPTRRASQLVTELSAMRGPGSPVPGGPSRTASGVPSPGPGGLSRLGRQAGAAGPNSPGAPLRLRSSVDAPAPGAPLSPGGGGWRDTLARAMSNSGDGAAPPAGPGAPSPLGPGGRRASIVLTADGAAAPAASAGGSKPGSGGSGGAAGLEGAVGAGGEGSGSGSGSGGEGSGRRHVRPVMDSAAEVEALPLDSPRSRAGLPGAVEGGEGEEEGEGVQAAGAGADPAKSRKGTPPAGARAKIETADGGKPKSPTKGPALAKAPSNKIQKWVTSGGEYYQNSVRAGPEAVEESSEEEGDSSEGSSGAGAEGEAASHDGMRSPHGSEGGDGGKSSRAASPSKSTKRGWAAEGEQGGQGQEAEAEEARARPRSAGAGSDGGESAVSGLSGTSGLSDGDTGDFKRGKRYKKLLKLLDSPEAQKKLTHFKLLVAATIFVCMAVHVLCFALIMDAIHWQNDALATLTDMGDGQAYLQKCVVYLRAMDQAHRGKGSNTTYGPGDAQVFADKMYRYLNLYNDMNNHILERSTHQSITLLFYSEKLTVWTGYNSTSGADTYATVTSWDLLTRLLIAALNVYQNHNEWAAKGIYPADTTDGMFLLRSAQALADGSDVVWLALQEHAEGHTANVNTLQLIFLVIEGFLVSSCTAVCLIYLLRMVSESRYKLYETFLSIPIGLTRALASQTTHLLDADESDDDDDEEVAAATKAAEERVEGSDGEAGTAQPRRRANFDEGGADVESAAGGGGRRGGEGEGKGGKKGKKEGKKHGGSGAQGDPSQSHRKGSSSHQRGSASEAGGAKDAAGGAEDGGYGPLRLLKSGSLAAPRQSGGFLASLKARFSRRNSVSPAPGAKGDKEVRALKRNSRVFIAMLAIAVTYSLLIIIFYSIGYILTMTTQQEVAMVAVAQRNTERVCKGVFYAQELCSEENLAHITQRVADVRLISVQLRAAYYTLRMGVDAWRVAGPDVEVFPGVVNNGLAKASPAMFQLFFGTGDCQRITLPCPDEDYRYYQVTHSGVEAIMFKNVLALRALADAAEGAAASVASGNSTQLLGLESMEWDYIYNAGLNDLADGIVRISDLEKATVNGNFSTVVIMHVVLFILLVVVFAVFVFALLVPMLRRMKKEKRRITEMLSQLPTELDVMKLVAVALLGSAGGAKAAAEADPRRSGAGAMRRSSTLNLGGPGGVPGNAVAPLPSSGSVVVPMDGGAPEGDSKAWKDILKQTASLRGSNAGAASMNSPVKRA</sequence>
<name>A0A835Y0P3_9CHLO</name>
<feature type="compositionally biased region" description="Acidic residues" evidence="3">
    <location>
        <begin position="2166"/>
        <end position="2177"/>
    </location>
</feature>
<accession>A0A835Y0P3</accession>
<feature type="transmembrane region" description="Helical" evidence="4">
    <location>
        <begin position="165"/>
        <end position="183"/>
    </location>
</feature>
<feature type="region of interest" description="Disordered" evidence="3">
    <location>
        <begin position="1762"/>
        <end position="1879"/>
    </location>
</feature>
<dbReference type="InterPro" id="IPR052994">
    <property type="entry name" value="Tiny_macrocysts_regulators"/>
</dbReference>
<feature type="region of interest" description="Disordered" evidence="3">
    <location>
        <begin position="2164"/>
        <end position="2281"/>
    </location>
</feature>
<dbReference type="InterPro" id="IPR035965">
    <property type="entry name" value="PAS-like_dom_sf"/>
</dbReference>
<dbReference type="Pfam" id="PF25474">
    <property type="entry name" value="TPR_TmcB"/>
    <property type="match status" value="1"/>
</dbReference>
<dbReference type="OrthoDB" id="539007at2759"/>
<feature type="region of interest" description="Disordered" evidence="3">
    <location>
        <begin position="1100"/>
        <end position="1124"/>
    </location>
</feature>
<feature type="compositionally biased region" description="Pro residues" evidence="3">
    <location>
        <begin position="1583"/>
        <end position="1592"/>
    </location>
</feature>
<dbReference type="SUPFAM" id="SSF55785">
    <property type="entry name" value="PYP-like sensor domain (PAS domain)"/>
    <property type="match status" value="1"/>
</dbReference>
<evidence type="ECO:0000256" key="4">
    <source>
        <dbReference type="SAM" id="Phobius"/>
    </source>
</evidence>
<gene>
    <name evidence="6" type="ORF">HYH03_009153</name>
</gene>
<dbReference type="PROSITE" id="PS50112">
    <property type="entry name" value="PAS"/>
    <property type="match status" value="1"/>
</dbReference>
<proteinExistence type="predicted"/>
<evidence type="ECO:0000259" key="5">
    <source>
        <dbReference type="PROSITE" id="PS50112"/>
    </source>
</evidence>
<feature type="region of interest" description="Disordered" evidence="3">
    <location>
        <begin position="1"/>
        <end position="38"/>
    </location>
</feature>
<feature type="region of interest" description="Disordered" evidence="3">
    <location>
        <begin position="2634"/>
        <end position="2658"/>
    </location>
</feature>
<keyword evidence="4" id="KW-0812">Transmembrane</keyword>
<reference evidence="6" key="1">
    <citation type="journal article" date="2020" name="bioRxiv">
        <title>Comparative genomics of Chlamydomonas.</title>
        <authorList>
            <person name="Craig R.J."/>
            <person name="Hasan A.R."/>
            <person name="Ness R.W."/>
            <person name="Keightley P.D."/>
        </authorList>
    </citation>
    <scope>NUCLEOTIDE SEQUENCE</scope>
    <source>
        <strain evidence="6">CCAP 11/70</strain>
    </source>
</reference>
<evidence type="ECO:0000313" key="7">
    <source>
        <dbReference type="Proteomes" id="UP000612055"/>
    </source>
</evidence>
<feature type="domain" description="PAS" evidence="5">
    <location>
        <begin position="621"/>
        <end position="664"/>
    </location>
</feature>
<feature type="transmembrane region" description="Helical" evidence="4">
    <location>
        <begin position="1907"/>
        <end position="1928"/>
    </location>
</feature>
<organism evidence="6 7">
    <name type="scientific">Edaphochlamys debaryana</name>
    <dbReference type="NCBI Taxonomy" id="47281"/>
    <lineage>
        <taxon>Eukaryota</taxon>
        <taxon>Viridiplantae</taxon>
        <taxon>Chlorophyta</taxon>
        <taxon>core chlorophytes</taxon>
        <taxon>Chlorophyceae</taxon>
        <taxon>CS clade</taxon>
        <taxon>Chlamydomonadales</taxon>
        <taxon>Chlamydomonadales incertae sedis</taxon>
        <taxon>Edaphochlamys</taxon>
    </lineage>
</organism>
<protein>
    <recommendedName>
        <fullName evidence="5">PAS domain-containing protein</fullName>
    </recommendedName>
</protein>
<evidence type="ECO:0000256" key="1">
    <source>
        <dbReference type="ARBA" id="ARBA00022543"/>
    </source>
</evidence>
<feature type="compositionally biased region" description="Low complexity" evidence="3">
    <location>
        <begin position="1"/>
        <end position="18"/>
    </location>
</feature>
<feature type="compositionally biased region" description="Gly residues" evidence="3">
    <location>
        <begin position="1618"/>
        <end position="1652"/>
    </location>
</feature>
<dbReference type="Gene3D" id="3.30.450.20">
    <property type="entry name" value="PAS domain"/>
    <property type="match status" value="1"/>
</dbReference>
<feature type="compositionally biased region" description="Low complexity" evidence="3">
    <location>
        <begin position="1850"/>
        <end position="1875"/>
    </location>
</feature>
<keyword evidence="1" id="KW-0157">Chromophore</keyword>
<keyword evidence="2" id="KW-0716">Sensory transduction</keyword>
<keyword evidence="7" id="KW-1185">Reference proteome</keyword>
<feature type="compositionally biased region" description="Low complexity" evidence="3">
    <location>
        <begin position="1524"/>
        <end position="1542"/>
    </location>
</feature>
<feature type="transmembrane region" description="Helical" evidence="4">
    <location>
        <begin position="67"/>
        <end position="88"/>
    </location>
</feature>
<feature type="compositionally biased region" description="Acidic residues" evidence="3">
    <location>
        <begin position="1769"/>
        <end position="1780"/>
    </location>
</feature>
<dbReference type="PANTHER" id="PTHR31600:SF2">
    <property type="entry name" value="GAMETE ENRICHED GENE 10 PROTEIN-RELATED"/>
    <property type="match status" value="1"/>
</dbReference>
<comment type="caution">
    <text evidence="6">The sequence shown here is derived from an EMBL/GenBank/DDBJ whole genome shotgun (WGS) entry which is preliminary data.</text>
</comment>
<feature type="transmembrane region" description="Helical" evidence="4">
    <location>
        <begin position="2565"/>
        <end position="2591"/>
    </location>
</feature>
<keyword evidence="4" id="KW-0472">Membrane</keyword>
<feature type="compositionally biased region" description="Basic and acidic residues" evidence="3">
    <location>
        <begin position="21"/>
        <end position="35"/>
    </location>
</feature>
<feature type="compositionally biased region" description="Basic and acidic residues" evidence="3">
    <location>
        <begin position="1721"/>
        <end position="1730"/>
    </location>
</feature>
<dbReference type="Proteomes" id="UP000612055">
    <property type="component" value="Unassembled WGS sequence"/>
</dbReference>